<evidence type="ECO:0000313" key="4">
    <source>
        <dbReference type="Proteomes" id="UP000663844"/>
    </source>
</evidence>
<feature type="repeat" description="NHL" evidence="2">
    <location>
        <begin position="115"/>
        <end position="146"/>
    </location>
</feature>
<protein>
    <recommendedName>
        <fullName evidence="5">NHL repeat protein</fullName>
    </recommendedName>
</protein>
<dbReference type="PANTHER" id="PTHR24104:SF25">
    <property type="entry name" value="PROTEIN LIN-41"/>
    <property type="match status" value="1"/>
</dbReference>
<dbReference type="SUPFAM" id="SSF101898">
    <property type="entry name" value="NHL repeat"/>
    <property type="match status" value="1"/>
</dbReference>
<dbReference type="AlphaFoldDB" id="A0A819VKP2"/>
<dbReference type="InterPro" id="IPR011042">
    <property type="entry name" value="6-blade_b-propeller_TolB-like"/>
</dbReference>
<proteinExistence type="predicted"/>
<organism evidence="3 4">
    <name type="scientific">Adineta steineri</name>
    <dbReference type="NCBI Taxonomy" id="433720"/>
    <lineage>
        <taxon>Eukaryota</taxon>
        <taxon>Metazoa</taxon>
        <taxon>Spiralia</taxon>
        <taxon>Gnathifera</taxon>
        <taxon>Rotifera</taxon>
        <taxon>Eurotatoria</taxon>
        <taxon>Bdelloidea</taxon>
        <taxon>Adinetida</taxon>
        <taxon>Adinetidae</taxon>
        <taxon>Adineta</taxon>
    </lineage>
</organism>
<keyword evidence="1" id="KW-0677">Repeat</keyword>
<evidence type="ECO:0000313" key="3">
    <source>
        <dbReference type="EMBL" id="CAF4111385.1"/>
    </source>
</evidence>
<reference evidence="3" key="1">
    <citation type="submission" date="2021-02" db="EMBL/GenBank/DDBJ databases">
        <authorList>
            <person name="Nowell W R."/>
        </authorList>
    </citation>
    <scope>NUCLEOTIDE SEQUENCE</scope>
</reference>
<dbReference type="CDD" id="cd05819">
    <property type="entry name" value="NHL"/>
    <property type="match status" value="1"/>
</dbReference>
<dbReference type="InterPro" id="IPR001258">
    <property type="entry name" value="NHL_repeat"/>
</dbReference>
<dbReference type="PROSITE" id="PS51125">
    <property type="entry name" value="NHL"/>
    <property type="match status" value="2"/>
</dbReference>
<evidence type="ECO:0000256" key="2">
    <source>
        <dbReference type="PROSITE-ProRule" id="PRU00504"/>
    </source>
</evidence>
<dbReference type="InterPro" id="IPR050952">
    <property type="entry name" value="TRIM-NHL_E3_ligases"/>
</dbReference>
<dbReference type="EMBL" id="CAJOAZ010005744">
    <property type="protein sequence ID" value="CAF4111385.1"/>
    <property type="molecule type" value="Genomic_DNA"/>
</dbReference>
<feature type="non-terminal residue" evidence="3">
    <location>
        <position position="150"/>
    </location>
</feature>
<evidence type="ECO:0008006" key="5">
    <source>
        <dbReference type="Google" id="ProtNLM"/>
    </source>
</evidence>
<dbReference type="Pfam" id="PF01436">
    <property type="entry name" value="NHL"/>
    <property type="match status" value="2"/>
</dbReference>
<feature type="repeat" description="NHL" evidence="2">
    <location>
        <begin position="12"/>
        <end position="49"/>
    </location>
</feature>
<dbReference type="Gene3D" id="2.40.10.500">
    <property type="match status" value="1"/>
</dbReference>
<name>A0A819VKP2_9BILA</name>
<dbReference type="Proteomes" id="UP000663844">
    <property type="component" value="Unassembled WGS sequence"/>
</dbReference>
<gene>
    <name evidence="3" type="ORF">OXD698_LOCUS35961</name>
</gene>
<evidence type="ECO:0000256" key="1">
    <source>
        <dbReference type="ARBA" id="ARBA00022737"/>
    </source>
</evidence>
<dbReference type="PANTHER" id="PTHR24104">
    <property type="entry name" value="E3 UBIQUITIN-PROTEIN LIGASE NHLRC1-RELATED"/>
    <property type="match status" value="1"/>
</dbReference>
<sequence>MVLTIAAGTSDRGSGSAELDHPHGVFVDDKYDLYVADCGNNRVQLFESGESVATTIVGGRLASVTNSLNCPTSITFDAQKYLFIIDSNNHRIVRFGTNGFHCVIGCRGGDPLLTQLSFPSSLSFDRSGNLFVTDTGNSRIQKFQYLQHSC</sequence>
<dbReference type="Gene3D" id="2.120.10.30">
    <property type="entry name" value="TolB, C-terminal domain"/>
    <property type="match status" value="1"/>
</dbReference>
<accession>A0A819VKP2</accession>
<dbReference type="GO" id="GO:0008270">
    <property type="term" value="F:zinc ion binding"/>
    <property type="evidence" value="ECO:0007669"/>
    <property type="project" value="UniProtKB-KW"/>
</dbReference>
<comment type="caution">
    <text evidence="3">The sequence shown here is derived from an EMBL/GenBank/DDBJ whole genome shotgun (WGS) entry which is preliminary data.</text>
</comment>